<dbReference type="InterPro" id="IPR012340">
    <property type="entry name" value="NA-bd_OB-fold"/>
</dbReference>
<protein>
    <submittedName>
        <fullName evidence="7">DNA ligase 3-like</fullName>
    </submittedName>
</protein>
<dbReference type="CDD" id="cd07967">
    <property type="entry name" value="OBF_DNA_ligase_III"/>
    <property type="match status" value="1"/>
</dbReference>
<feature type="domain" description="ATP-dependent DNA ligase family profile" evidence="4">
    <location>
        <begin position="1"/>
        <end position="32"/>
    </location>
</feature>
<dbReference type="SUPFAM" id="SSF50249">
    <property type="entry name" value="Nucleic acid-binding proteins"/>
    <property type="match status" value="1"/>
</dbReference>
<dbReference type="RefSeq" id="XP_008472935.1">
    <property type="nucleotide sequence ID" value="XM_008474713.1"/>
</dbReference>
<dbReference type="Pfam" id="PF16759">
    <property type="entry name" value="LIG3_BRCT"/>
    <property type="match status" value="1"/>
</dbReference>
<dbReference type="Proteomes" id="UP000079169">
    <property type="component" value="Unplaced"/>
</dbReference>
<dbReference type="STRING" id="121845.A0A1S3D2M6"/>
<evidence type="ECO:0000256" key="1">
    <source>
        <dbReference type="ARBA" id="ARBA00007572"/>
    </source>
</evidence>
<evidence type="ECO:0000313" key="7">
    <source>
        <dbReference type="RefSeq" id="XP_008472935.1"/>
    </source>
</evidence>
<dbReference type="Gene3D" id="2.40.50.140">
    <property type="entry name" value="Nucleic acid-binding proteins"/>
    <property type="match status" value="1"/>
</dbReference>
<feature type="compositionally biased region" description="Basic and acidic residues" evidence="3">
    <location>
        <begin position="181"/>
        <end position="193"/>
    </location>
</feature>
<gene>
    <name evidence="7" type="primary">LOC103510078</name>
</gene>
<dbReference type="PROSITE" id="PS50172">
    <property type="entry name" value="BRCT"/>
    <property type="match status" value="1"/>
</dbReference>
<keyword evidence="2" id="KW-0436">Ligase</keyword>
<dbReference type="InterPro" id="IPR031916">
    <property type="entry name" value="LIG3_BRCT"/>
</dbReference>
<accession>A0A1S3D2M6</accession>
<sequence>MADSADLVVLGAWYGTGNKGGMMSVFLMGCYNPASKKWCTVTKVHGGHDDKTLEKLQTELEMVKISKDASKVPDWLACKKTMIPDFVAKDPKLVTVWEISGAEFSQAEIHTADGISIRFPRVTKIRDDKDWKTATNLPELKVLFKKSKETSDFTLKPSSKRKDEPSSSKPRSTSPPPKKIKKEEKKDEGKEDANSNTTESKTSSSKRHAASPTNRRSASPPPKKIKKEKAEEKESADENVNSDCNSENEEWSKKVTKINGLKNPLPDIFNGVKLCIPQEVREKFSEAEKYVIAFGGTLLPESEQDEATHVLGNKVSVSWKLFAKFERLWLKPKVLTFAFAYFFIGSVQKCERRVAGFSWPPLTLTEARLLLTMNEG</sequence>
<dbReference type="InterPro" id="IPR001357">
    <property type="entry name" value="BRCT_dom"/>
</dbReference>
<dbReference type="Gene3D" id="3.40.50.10190">
    <property type="entry name" value="BRCT domain"/>
    <property type="match status" value="1"/>
</dbReference>
<dbReference type="PANTHER" id="PTHR45674">
    <property type="entry name" value="DNA LIGASE 1/3 FAMILY MEMBER"/>
    <property type="match status" value="1"/>
</dbReference>
<dbReference type="FunFam" id="2.40.50.140:FF:000085">
    <property type="entry name" value="DNA ligase"/>
    <property type="match status" value="1"/>
</dbReference>
<dbReference type="GO" id="GO:0006302">
    <property type="term" value="P:double-strand break repair"/>
    <property type="evidence" value="ECO:0007669"/>
    <property type="project" value="TreeGrafter"/>
</dbReference>
<feature type="region of interest" description="Disordered" evidence="3">
    <location>
        <begin position="151"/>
        <end position="251"/>
    </location>
</feature>
<evidence type="ECO:0000259" key="5">
    <source>
        <dbReference type="PROSITE" id="PS50172"/>
    </source>
</evidence>
<evidence type="ECO:0000259" key="4">
    <source>
        <dbReference type="PROSITE" id="PS50160"/>
    </source>
</evidence>
<dbReference type="PROSITE" id="PS50160">
    <property type="entry name" value="DNA_LIGASE_A3"/>
    <property type="match status" value="1"/>
</dbReference>
<dbReference type="KEGG" id="dci:103510078"/>
<dbReference type="InterPro" id="IPR050191">
    <property type="entry name" value="ATP-dep_DNA_ligase"/>
</dbReference>
<dbReference type="InterPro" id="IPR012310">
    <property type="entry name" value="DNA_ligase_ATP-dep_cent"/>
</dbReference>
<dbReference type="InterPro" id="IPR036420">
    <property type="entry name" value="BRCT_dom_sf"/>
</dbReference>
<dbReference type="GO" id="GO:0006273">
    <property type="term" value="P:lagging strand elongation"/>
    <property type="evidence" value="ECO:0007669"/>
    <property type="project" value="TreeGrafter"/>
</dbReference>
<reference evidence="7" key="1">
    <citation type="submission" date="2025-08" db="UniProtKB">
        <authorList>
            <consortium name="RefSeq"/>
        </authorList>
    </citation>
    <scope>IDENTIFICATION</scope>
</reference>
<dbReference type="GO" id="GO:0003910">
    <property type="term" value="F:DNA ligase (ATP) activity"/>
    <property type="evidence" value="ECO:0007669"/>
    <property type="project" value="InterPro"/>
</dbReference>
<dbReference type="GO" id="GO:0070421">
    <property type="term" value="C:DNA ligase III-XRCC1 complex"/>
    <property type="evidence" value="ECO:0007669"/>
    <property type="project" value="TreeGrafter"/>
</dbReference>
<dbReference type="PANTHER" id="PTHR45674:SF9">
    <property type="entry name" value="DNA LIGASE 3"/>
    <property type="match status" value="1"/>
</dbReference>
<dbReference type="GO" id="GO:0005524">
    <property type="term" value="F:ATP binding"/>
    <property type="evidence" value="ECO:0007669"/>
    <property type="project" value="InterPro"/>
</dbReference>
<dbReference type="Pfam" id="PF04679">
    <property type="entry name" value="DNA_ligase_A_C"/>
    <property type="match status" value="1"/>
</dbReference>
<evidence type="ECO:0000256" key="3">
    <source>
        <dbReference type="SAM" id="MobiDB-lite"/>
    </source>
</evidence>
<proteinExistence type="inferred from homology"/>
<keyword evidence="6" id="KW-1185">Reference proteome</keyword>
<evidence type="ECO:0000256" key="2">
    <source>
        <dbReference type="ARBA" id="ARBA00022598"/>
    </source>
</evidence>
<feature type="domain" description="BRCT" evidence="5">
    <location>
        <begin position="264"/>
        <end position="319"/>
    </location>
</feature>
<dbReference type="SUPFAM" id="SSF52113">
    <property type="entry name" value="BRCT domain"/>
    <property type="match status" value="1"/>
</dbReference>
<comment type="similarity">
    <text evidence="1">Belongs to the ATP-dependent DNA ligase family.</text>
</comment>
<dbReference type="PaxDb" id="121845-A0A1S3D2M6"/>
<dbReference type="GO" id="GO:0006310">
    <property type="term" value="P:DNA recombination"/>
    <property type="evidence" value="ECO:0007669"/>
    <property type="project" value="InterPro"/>
</dbReference>
<dbReference type="GeneID" id="103510078"/>
<organism evidence="6 7">
    <name type="scientific">Diaphorina citri</name>
    <name type="common">Asian citrus psyllid</name>
    <dbReference type="NCBI Taxonomy" id="121845"/>
    <lineage>
        <taxon>Eukaryota</taxon>
        <taxon>Metazoa</taxon>
        <taxon>Ecdysozoa</taxon>
        <taxon>Arthropoda</taxon>
        <taxon>Hexapoda</taxon>
        <taxon>Insecta</taxon>
        <taxon>Pterygota</taxon>
        <taxon>Neoptera</taxon>
        <taxon>Paraneoptera</taxon>
        <taxon>Hemiptera</taxon>
        <taxon>Sternorrhyncha</taxon>
        <taxon>Psylloidea</taxon>
        <taxon>Psyllidae</taxon>
        <taxon>Diaphorininae</taxon>
        <taxon>Diaphorina</taxon>
    </lineage>
</organism>
<name>A0A1S3D2M6_DIACI</name>
<dbReference type="InterPro" id="IPR012309">
    <property type="entry name" value="DNA_ligase_ATP-dep_C"/>
</dbReference>
<dbReference type="AlphaFoldDB" id="A0A1S3D2M6"/>
<evidence type="ECO:0000313" key="6">
    <source>
        <dbReference type="Proteomes" id="UP000079169"/>
    </source>
</evidence>
<feature type="compositionally biased region" description="Low complexity" evidence="3">
    <location>
        <begin position="194"/>
        <end position="203"/>
    </location>
</feature>